<dbReference type="InterPro" id="IPR027417">
    <property type="entry name" value="P-loop_NTPase"/>
</dbReference>
<organism evidence="2 3">
    <name type="scientific">Myceligenerans xiligouense</name>
    <dbReference type="NCBI Taxonomy" id="253184"/>
    <lineage>
        <taxon>Bacteria</taxon>
        <taxon>Bacillati</taxon>
        <taxon>Actinomycetota</taxon>
        <taxon>Actinomycetes</taxon>
        <taxon>Micrococcales</taxon>
        <taxon>Promicromonosporaceae</taxon>
        <taxon>Myceligenerans</taxon>
    </lineage>
</organism>
<dbReference type="Proteomes" id="UP000280501">
    <property type="component" value="Unassembled WGS sequence"/>
</dbReference>
<dbReference type="AlphaFoldDB" id="A0A3N4ZCX6"/>
<sequence>MGFVGRKLELAELGKQLDVVRRGRRADRGVAVMIRGRRRIGKSRLVTEFVRQSGTPNVYFQAARRAPIGAELARLGDAIAESGLPGSDLLRGARFDSLTQALGLLAQTLPVDSPSVVTIDELPWLLEGIQGGAGELQRAWDLHLSQKPVLLLLLGSDIGMMERLTAHDQPFHGRATELVLRALNPKDVGEATGTAGFDAFDAALITGGQPLVVQEWEPGMSLEDFLRDSFASPTSALLVNGARVLDSEFREGDAARQVLAALGAHGERTFSGIQQVVGSSDGMGAAQLARILKTLAEKRVIAADEPLSARPAPKDRRYRIDDPALRFWLAFVEASSGDVDRGRSDLACRRVQDGYSAWRGRAVEPLVREALARLLPDDRWPGAREIGGWWPRTNRPEIDLVAADKRPAKRIVFVGTIKWRQNKPIKPEEMSALAADAASVPGATPKTALVAVCPAGGGAEADAVWTAEDLMEAWP</sequence>
<reference evidence="2 3" key="1">
    <citation type="submission" date="2018-11" db="EMBL/GenBank/DDBJ databases">
        <title>Sequencing the genomes of 1000 actinobacteria strains.</title>
        <authorList>
            <person name="Klenk H.-P."/>
        </authorList>
    </citation>
    <scope>NUCLEOTIDE SEQUENCE [LARGE SCALE GENOMIC DNA]</scope>
    <source>
        <strain evidence="2 3">DSM 15700</strain>
    </source>
</reference>
<evidence type="ECO:0000313" key="2">
    <source>
        <dbReference type="EMBL" id="RPF23322.1"/>
    </source>
</evidence>
<dbReference type="SUPFAM" id="SSF52540">
    <property type="entry name" value="P-loop containing nucleoside triphosphate hydrolases"/>
    <property type="match status" value="1"/>
</dbReference>
<dbReference type="RefSeq" id="WP_123816115.1">
    <property type="nucleotide sequence ID" value="NZ_RKQZ01000001.1"/>
</dbReference>
<proteinExistence type="predicted"/>
<protein>
    <recommendedName>
        <fullName evidence="1">DUF234 domain-containing protein</fullName>
    </recommendedName>
</protein>
<dbReference type="EMBL" id="RKQZ01000001">
    <property type="protein sequence ID" value="RPF23322.1"/>
    <property type="molecule type" value="Genomic_DNA"/>
</dbReference>
<evidence type="ECO:0000259" key="1">
    <source>
        <dbReference type="Pfam" id="PF03008"/>
    </source>
</evidence>
<gene>
    <name evidence="2" type="ORF">EDD34_4007</name>
</gene>
<dbReference type="Gene3D" id="3.40.50.300">
    <property type="entry name" value="P-loop containing nucleotide triphosphate hydrolases"/>
    <property type="match status" value="1"/>
</dbReference>
<name>A0A3N4ZCX6_9MICO</name>
<evidence type="ECO:0000313" key="3">
    <source>
        <dbReference type="Proteomes" id="UP000280501"/>
    </source>
</evidence>
<dbReference type="Pfam" id="PF03008">
    <property type="entry name" value="DUF234"/>
    <property type="match status" value="1"/>
</dbReference>
<accession>A0A3N4ZCX6</accession>
<dbReference type="InterPro" id="IPR004256">
    <property type="entry name" value="DUF234"/>
</dbReference>
<dbReference type="OrthoDB" id="3209349at2"/>
<dbReference type="PANTHER" id="PTHR34704:SF2">
    <property type="entry name" value="ATPASE"/>
    <property type="match status" value="1"/>
</dbReference>
<comment type="caution">
    <text evidence="2">The sequence shown here is derived from an EMBL/GenBank/DDBJ whole genome shotgun (WGS) entry which is preliminary data.</text>
</comment>
<keyword evidence="3" id="KW-1185">Reference proteome</keyword>
<dbReference type="PANTHER" id="PTHR34704">
    <property type="entry name" value="ATPASE"/>
    <property type="match status" value="1"/>
</dbReference>
<feature type="domain" description="DUF234" evidence="1">
    <location>
        <begin position="328"/>
        <end position="421"/>
    </location>
</feature>